<keyword evidence="5" id="KW-1185">Reference proteome</keyword>
<dbReference type="RefSeq" id="WP_244674951.1">
    <property type="nucleotide sequence ID" value="NZ_CP095046.1"/>
</dbReference>
<dbReference type="PROSITE" id="PS51462">
    <property type="entry name" value="NUDIX"/>
    <property type="match status" value="1"/>
</dbReference>
<dbReference type="PANTHER" id="PTHR43046">
    <property type="entry name" value="GDP-MANNOSE MANNOSYL HYDROLASE"/>
    <property type="match status" value="1"/>
</dbReference>
<dbReference type="AlphaFoldDB" id="A0A8T9Q208"/>
<evidence type="ECO:0000256" key="1">
    <source>
        <dbReference type="ARBA" id="ARBA00001946"/>
    </source>
</evidence>
<evidence type="ECO:0000256" key="2">
    <source>
        <dbReference type="ARBA" id="ARBA00022801"/>
    </source>
</evidence>
<dbReference type="EMBL" id="CP095046">
    <property type="protein sequence ID" value="UOQ71544.1"/>
    <property type="molecule type" value="Genomic_DNA"/>
</dbReference>
<reference evidence="4" key="1">
    <citation type="submission" date="2022-04" db="EMBL/GenBank/DDBJ databases">
        <title>Hymenobacter sp. isolated from the air.</title>
        <authorList>
            <person name="Won M."/>
            <person name="Lee C.-M."/>
            <person name="Woen H.-Y."/>
            <person name="Kwon S.-W."/>
        </authorList>
    </citation>
    <scope>NUCLEOTIDE SEQUENCE</scope>
    <source>
        <strain evidence="4">5116S-3</strain>
    </source>
</reference>
<comment type="cofactor">
    <cofactor evidence="1">
        <name>Mg(2+)</name>
        <dbReference type="ChEBI" id="CHEBI:18420"/>
    </cofactor>
</comment>
<dbReference type="PANTHER" id="PTHR43046:SF14">
    <property type="entry name" value="MUTT_NUDIX FAMILY PROTEIN"/>
    <property type="match status" value="1"/>
</dbReference>
<name>A0A8T9Q208_9BACT</name>
<dbReference type="GO" id="GO:0016787">
    <property type="term" value="F:hydrolase activity"/>
    <property type="evidence" value="ECO:0007669"/>
    <property type="project" value="UniProtKB-KW"/>
</dbReference>
<dbReference type="KEGG" id="hcu:MUN79_23475"/>
<protein>
    <submittedName>
        <fullName evidence="4">NUDIX domain-containing protein</fullName>
    </submittedName>
</protein>
<dbReference type="CDD" id="cd04690">
    <property type="entry name" value="NUDIX_Hydrolase"/>
    <property type="match status" value="1"/>
</dbReference>
<gene>
    <name evidence="4" type="ORF">MUN79_23475</name>
</gene>
<feature type="domain" description="Nudix hydrolase" evidence="3">
    <location>
        <begin position="1"/>
        <end position="130"/>
    </location>
</feature>
<dbReference type="InterPro" id="IPR015797">
    <property type="entry name" value="NUDIX_hydrolase-like_dom_sf"/>
</dbReference>
<keyword evidence="2" id="KW-0378">Hydrolase</keyword>
<dbReference type="Proteomes" id="UP000831796">
    <property type="component" value="Chromosome"/>
</dbReference>
<evidence type="ECO:0000313" key="4">
    <source>
        <dbReference type="EMBL" id="UOQ71544.1"/>
    </source>
</evidence>
<dbReference type="Pfam" id="PF00293">
    <property type="entry name" value="NUDIX"/>
    <property type="match status" value="1"/>
</dbReference>
<sequence>MIDKLAWVRIENGKILTARSHRRDLYYIPGGKREAGELDEQALRREIKEELTVELVPESVQFLAAFQAPAHGQPAGTLVRLRCYTADYQGRLHPSAEIEEMQWLAYADRHRVSAVAQLVFDHLHSHGLLI</sequence>
<dbReference type="PROSITE" id="PS00893">
    <property type="entry name" value="NUDIX_BOX"/>
    <property type="match status" value="1"/>
</dbReference>
<dbReference type="InterPro" id="IPR000086">
    <property type="entry name" value="NUDIX_hydrolase_dom"/>
</dbReference>
<dbReference type="SUPFAM" id="SSF55811">
    <property type="entry name" value="Nudix"/>
    <property type="match status" value="1"/>
</dbReference>
<accession>A0A8T9Q208</accession>
<dbReference type="Gene3D" id="3.90.79.10">
    <property type="entry name" value="Nucleoside Triphosphate Pyrophosphohydrolase"/>
    <property type="match status" value="1"/>
</dbReference>
<organism evidence="4 5">
    <name type="scientific">Hymenobacter cellulosilyticus</name>
    <dbReference type="NCBI Taxonomy" id="2932248"/>
    <lineage>
        <taxon>Bacteria</taxon>
        <taxon>Pseudomonadati</taxon>
        <taxon>Bacteroidota</taxon>
        <taxon>Cytophagia</taxon>
        <taxon>Cytophagales</taxon>
        <taxon>Hymenobacteraceae</taxon>
        <taxon>Hymenobacter</taxon>
    </lineage>
</organism>
<proteinExistence type="predicted"/>
<evidence type="ECO:0000259" key="3">
    <source>
        <dbReference type="PROSITE" id="PS51462"/>
    </source>
</evidence>
<dbReference type="InterPro" id="IPR020084">
    <property type="entry name" value="NUDIX_hydrolase_CS"/>
</dbReference>
<evidence type="ECO:0000313" key="5">
    <source>
        <dbReference type="Proteomes" id="UP000831796"/>
    </source>
</evidence>